<evidence type="ECO:0000313" key="1">
    <source>
        <dbReference type="EMBL" id="TFY62101.1"/>
    </source>
</evidence>
<protein>
    <submittedName>
        <fullName evidence="1">Uncharacterized protein</fullName>
    </submittedName>
</protein>
<proteinExistence type="predicted"/>
<dbReference type="AlphaFoldDB" id="A0A4Y9YKV5"/>
<gene>
    <name evidence="1" type="ORF">EVG20_g6825</name>
</gene>
<dbReference type="Proteomes" id="UP000298327">
    <property type="component" value="Unassembled WGS sequence"/>
</dbReference>
<name>A0A4Y9YKV5_9AGAM</name>
<sequence>MTALVENKNRKESERGTRIRSSWQKRIDETLNTFHIVIQTHQRICHAHSGEIKPLSWCKDELNDTTDMIVRLNNSKDPRRVVSTGVEPSDTPDGVAGTLAAVARAQAPGRSG</sequence>
<evidence type="ECO:0000313" key="2">
    <source>
        <dbReference type="Proteomes" id="UP000298327"/>
    </source>
</evidence>
<keyword evidence="2" id="KW-1185">Reference proteome</keyword>
<organism evidence="1 2">
    <name type="scientific">Dentipellis fragilis</name>
    <dbReference type="NCBI Taxonomy" id="205917"/>
    <lineage>
        <taxon>Eukaryota</taxon>
        <taxon>Fungi</taxon>
        <taxon>Dikarya</taxon>
        <taxon>Basidiomycota</taxon>
        <taxon>Agaricomycotina</taxon>
        <taxon>Agaricomycetes</taxon>
        <taxon>Russulales</taxon>
        <taxon>Hericiaceae</taxon>
        <taxon>Dentipellis</taxon>
    </lineage>
</organism>
<accession>A0A4Y9YKV5</accession>
<dbReference type="EMBL" id="SEOQ01000479">
    <property type="protein sequence ID" value="TFY62101.1"/>
    <property type="molecule type" value="Genomic_DNA"/>
</dbReference>
<comment type="caution">
    <text evidence="1">The sequence shown here is derived from an EMBL/GenBank/DDBJ whole genome shotgun (WGS) entry which is preliminary data.</text>
</comment>
<reference evidence="1 2" key="1">
    <citation type="submission" date="2019-02" db="EMBL/GenBank/DDBJ databases">
        <title>Genome sequencing of the rare red list fungi Dentipellis fragilis.</title>
        <authorList>
            <person name="Buettner E."/>
            <person name="Kellner H."/>
        </authorList>
    </citation>
    <scope>NUCLEOTIDE SEQUENCE [LARGE SCALE GENOMIC DNA]</scope>
    <source>
        <strain evidence="1 2">DSM 105465</strain>
    </source>
</reference>